<accession>A0ABV2R6U2</accession>
<feature type="compositionally biased region" description="Basic and acidic residues" evidence="1">
    <location>
        <begin position="104"/>
        <end position="122"/>
    </location>
</feature>
<name>A0ABV2R6U2_9CAUL</name>
<gene>
    <name evidence="2" type="ORF">ABIE19_000193</name>
</gene>
<dbReference type="Proteomes" id="UP001549313">
    <property type="component" value="Unassembled WGS sequence"/>
</dbReference>
<sequence length="122" mass="13136">MTDGVRPVGPIEGHVVQERREGERRRQQRRSPSDDTPEAEARDLVPAGERVDHAASPAKPAVSPPAPPAVFAAQVIGQAGQKRGLKGGPPVLDAARSSYLGREYSGRNDRRPRVGKATRTEI</sequence>
<proteinExistence type="predicted"/>
<feature type="region of interest" description="Disordered" evidence="1">
    <location>
        <begin position="98"/>
        <end position="122"/>
    </location>
</feature>
<protein>
    <submittedName>
        <fullName evidence="2">Uncharacterized protein</fullName>
    </submittedName>
</protein>
<organism evidence="2 3">
    <name type="scientific">Brevundimonas faecalis</name>
    <dbReference type="NCBI Taxonomy" id="947378"/>
    <lineage>
        <taxon>Bacteria</taxon>
        <taxon>Pseudomonadati</taxon>
        <taxon>Pseudomonadota</taxon>
        <taxon>Alphaproteobacteria</taxon>
        <taxon>Caulobacterales</taxon>
        <taxon>Caulobacteraceae</taxon>
        <taxon>Brevundimonas</taxon>
    </lineage>
</organism>
<comment type="caution">
    <text evidence="2">The sequence shown here is derived from an EMBL/GenBank/DDBJ whole genome shotgun (WGS) entry which is preliminary data.</text>
</comment>
<reference evidence="2 3" key="1">
    <citation type="submission" date="2024-06" db="EMBL/GenBank/DDBJ databases">
        <title>Sorghum-associated microbial communities from plants grown in Nebraska, USA.</title>
        <authorList>
            <person name="Schachtman D."/>
        </authorList>
    </citation>
    <scope>NUCLEOTIDE SEQUENCE [LARGE SCALE GENOMIC DNA]</scope>
    <source>
        <strain evidence="2 3">2814</strain>
    </source>
</reference>
<keyword evidence="3" id="KW-1185">Reference proteome</keyword>
<evidence type="ECO:0000313" key="3">
    <source>
        <dbReference type="Proteomes" id="UP001549313"/>
    </source>
</evidence>
<evidence type="ECO:0000313" key="2">
    <source>
        <dbReference type="EMBL" id="MET4682284.1"/>
    </source>
</evidence>
<feature type="compositionally biased region" description="Basic and acidic residues" evidence="1">
    <location>
        <begin position="15"/>
        <end position="25"/>
    </location>
</feature>
<dbReference type="RefSeq" id="WP_354087241.1">
    <property type="nucleotide sequence ID" value="NZ_JBEPTF010000001.1"/>
</dbReference>
<feature type="compositionally biased region" description="Basic and acidic residues" evidence="1">
    <location>
        <begin position="39"/>
        <end position="53"/>
    </location>
</feature>
<dbReference type="EMBL" id="JBEPTF010000001">
    <property type="protein sequence ID" value="MET4682284.1"/>
    <property type="molecule type" value="Genomic_DNA"/>
</dbReference>
<feature type="region of interest" description="Disordered" evidence="1">
    <location>
        <begin position="1"/>
        <end position="66"/>
    </location>
</feature>
<evidence type="ECO:0000256" key="1">
    <source>
        <dbReference type="SAM" id="MobiDB-lite"/>
    </source>
</evidence>